<evidence type="ECO:0000313" key="17">
    <source>
        <dbReference type="Proteomes" id="UP000694388"/>
    </source>
</evidence>
<dbReference type="GO" id="GO:0034109">
    <property type="term" value="P:homotypic cell-cell adhesion"/>
    <property type="evidence" value="ECO:0007669"/>
    <property type="project" value="TreeGrafter"/>
</dbReference>
<evidence type="ECO:0000256" key="9">
    <source>
        <dbReference type="ARBA" id="ARBA00023157"/>
    </source>
</evidence>
<dbReference type="PROSITE" id="PS50835">
    <property type="entry name" value="IG_LIKE"/>
    <property type="match status" value="1"/>
</dbReference>
<dbReference type="Pfam" id="PF07686">
    <property type="entry name" value="V-set"/>
    <property type="match status" value="1"/>
</dbReference>
<keyword evidence="9" id="KW-1015">Disulfide bond</keyword>
<dbReference type="InterPro" id="IPR036179">
    <property type="entry name" value="Ig-like_dom_sf"/>
</dbReference>
<dbReference type="Proteomes" id="UP000694388">
    <property type="component" value="Unplaced"/>
</dbReference>
<keyword evidence="4" id="KW-0732">Signal</keyword>
<keyword evidence="8 14" id="KW-0472">Membrane</keyword>
<feature type="domain" description="Ig-like" evidence="15">
    <location>
        <begin position="78"/>
        <end position="170"/>
    </location>
</feature>
<feature type="compositionally biased region" description="Polar residues" evidence="13">
    <location>
        <begin position="291"/>
        <end position="316"/>
    </location>
</feature>
<evidence type="ECO:0000256" key="2">
    <source>
        <dbReference type="ARBA" id="ARBA00022475"/>
    </source>
</evidence>
<proteinExistence type="predicted"/>
<dbReference type="GO" id="GO:0016323">
    <property type="term" value="C:basolateral plasma membrane"/>
    <property type="evidence" value="ECO:0007669"/>
    <property type="project" value="TreeGrafter"/>
</dbReference>
<dbReference type="GO" id="GO:0050839">
    <property type="term" value="F:cell adhesion molecule binding"/>
    <property type="evidence" value="ECO:0007669"/>
    <property type="project" value="TreeGrafter"/>
</dbReference>
<evidence type="ECO:0000313" key="16">
    <source>
        <dbReference type="Ensembl" id="ENSEBUP00000008840.1"/>
    </source>
</evidence>
<evidence type="ECO:0000256" key="1">
    <source>
        <dbReference type="ARBA" id="ARBA00004251"/>
    </source>
</evidence>
<evidence type="ECO:0000256" key="12">
    <source>
        <dbReference type="ARBA" id="ARBA00023319"/>
    </source>
</evidence>
<dbReference type="Pfam" id="PF13927">
    <property type="entry name" value="Ig_3"/>
    <property type="match status" value="1"/>
</dbReference>
<name>A0A8C4Q2C4_EPTBU</name>
<evidence type="ECO:0000259" key="15">
    <source>
        <dbReference type="PROSITE" id="PS50835"/>
    </source>
</evidence>
<keyword evidence="10" id="KW-0675">Receptor</keyword>
<protein>
    <recommendedName>
        <fullName evidence="15">Ig-like domain-containing protein</fullName>
    </recommendedName>
</protein>
<dbReference type="PANTHER" id="PTHR44468:SF3">
    <property type="entry name" value="COXSACKIEVIRUS AND ADENOVIRUS RECEPTOR"/>
    <property type="match status" value="1"/>
</dbReference>
<evidence type="ECO:0000256" key="3">
    <source>
        <dbReference type="ARBA" id="ARBA00022692"/>
    </source>
</evidence>
<feature type="transmembrane region" description="Helical" evidence="14">
    <location>
        <begin position="178"/>
        <end position="200"/>
    </location>
</feature>
<dbReference type="InterPro" id="IPR052307">
    <property type="entry name" value="EJ_Adhesion_Regulator"/>
</dbReference>
<evidence type="ECO:0000256" key="4">
    <source>
        <dbReference type="ARBA" id="ARBA00022729"/>
    </source>
</evidence>
<dbReference type="InterPro" id="IPR013783">
    <property type="entry name" value="Ig-like_fold"/>
</dbReference>
<dbReference type="InterPro" id="IPR013106">
    <property type="entry name" value="Ig_V-set"/>
</dbReference>
<evidence type="ECO:0000256" key="7">
    <source>
        <dbReference type="ARBA" id="ARBA00022989"/>
    </source>
</evidence>
<sequence>MLMVKEVITYSDRQVFSEGEMYTDRVSFIGDVTRGNASMKITNVMLSDSATYDCKVKSSRKVDRGLVFLTVYEKPSEPVCSKSGTNAMTFEGTDVTLQCSSKQSSIPISYTWRRVTSPSSEAPGAVPSTSVQDAYKGTLLLRNVSTIMSGTYGCTASNRIWQGSCTVSLNIRSKFNRAGIIAGAVLGSLLALLLLLLLLWCCCCRSRHKRFEEDGANDIREDVPAPVNHSIRSTKTYVSMPSSYINLPTSSSDIPYIAEHANHVSTLNGSLAPPVYHPISRSAMRLTAPTNSVPLKQGSASSKESQPLPNYRTHPSQHMDYISRDLPSNSSTRSSKRSPMYFGSDSGTEENFSRLLLASDSASNDHGVVPTPVHASRSGHFLQPEKTSASTSPSPSNLLRMGAVPVMVPTHTRVSDVVWIATVGCVRSRNRVVTVFCRYPFLSWCGLRICHRQQYQTSCSSTKRIQIVIIYC</sequence>
<evidence type="ECO:0000256" key="13">
    <source>
        <dbReference type="SAM" id="MobiDB-lite"/>
    </source>
</evidence>
<keyword evidence="7 14" id="KW-1133">Transmembrane helix</keyword>
<keyword evidence="11" id="KW-0325">Glycoprotein</keyword>
<keyword evidence="5" id="KW-0677">Repeat</keyword>
<dbReference type="AlphaFoldDB" id="A0A8C4Q2C4"/>
<dbReference type="SMART" id="SM00409">
    <property type="entry name" value="IG"/>
    <property type="match status" value="2"/>
</dbReference>
<keyword evidence="2" id="KW-1003">Cell membrane</keyword>
<feature type="region of interest" description="Disordered" evidence="13">
    <location>
        <begin position="291"/>
        <end position="346"/>
    </location>
</feature>
<feature type="compositionally biased region" description="Polar residues" evidence="13">
    <location>
        <begin position="385"/>
        <end position="396"/>
    </location>
</feature>
<evidence type="ECO:0000256" key="5">
    <source>
        <dbReference type="ARBA" id="ARBA00022737"/>
    </source>
</evidence>
<evidence type="ECO:0000256" key="14">
    <source>
        <dbReference type="SAM" id="Phobius"/>
    </source>
</evidence>
<keyword evidence="3 14" id="KW-0812">Transmembrane</keyword>
<keyword evidence="17" id="KW-1185">Reference proteome</keyword>
<keyword evidence="12" id="KW-0393">Immunoglobulin domain</keyword>
<comment type="subcellular location">
    <subcellularLocation>
        <location evidence="1">Cell membrane</location>
        <topology evidence="1">Single-pass type I membrane protein</topology>
    </subcellularLocation>
</comment>
<dbReference type="InterPro" id="IPR007110">
    <property type="entry name" value="Ig-like_dom"/>
</dbReference>
<dbReference type="SUPFAM" id="SSF48726">
    <property type="entry name" value="Immunoglobulin"/>
    <property type="match status" value="2"/>
</dbReference>
<dbReference type="InterPro" id="IPR003599">
    <property type="entry name" value="Ig_sub"/>
</dbReference>
<dbReference type="GO" id="GO:0005923">
    <property type="term" value="C:bicellular tight junction"/>
    <property type="evidence" value="ECO:0007669"/>
    <property type="project" value="TreeGrafter"/>
</dbReference>
<reference evidence="16" key="1">
    <citation type="submission" date="2025-08" db="UniProtKB">
        <authorList>
            <consortium name="Ensembl"/>
        </authorList>
    </citation>
    <scope>IDENTIFICATION</scope>
</reference>
<organism evidence="16 17">
    <name type="scientific">Eptatretus burgeri</name>
    <name type="common">Inshore hagfish</name>
    <dbReference type="NCBI Taxonomy" id="7764"/>
    <lineage>
        <taxon>Eukaryota</taxon>
        <taxon>Metazoa</taxon>
        <taxon>Chordata</taxon>
        <taxon>Craniata</taxon>
        <taxon>Vertebrata</taxon>
        <taxon>Cyclostomata</taxon>
        <taxon>Myxini</taxon>
        <taxon>Myxiniformes</taxon>
        <taxon>Myxinidae</taxon>
        <taxon>Eptatretinae</taxon>
        <taxon>Eptatretus</taxon>
    </lineage>
</organism>
<dbReference type="Ensembl" id="ENSEBUT00000009353.1">
    <property type="protein sequence ID" value="ENSEBUP00000008840.1"/>
    <property type="gene ID" value="ENSEBUG00000005717.1"/>
</dbReference>
<feature type="region of interest" description="Disordered" evidence="13">
    <location>
        <begin position="366"/>
        <end position="396"/>
    </location>
</feature>
<reference evidence="16" key="2">
    <citation type="submission" date="2025-09" db="UniProtKB">
        <authorList>
            <consortium name="Ensembl"/>
        </authorList>
    </citation>
    <scope>IDENTIFICATION</scope>
</reference>
<dbReference type="PANTHER" id="PTHR44468">
    <property type="entry name" value="COXSACKIEVIRUS AND ADENOVIRUS RECEPTOR-RELATED"/>
    <property type="match status" value="1"/>
</dbReference>
<evidence type="ECO:0000256" key="6">
    <source>
        <dbReference type="ARBA" id="ARBA00022889"/>
    </source>
</evidence>
<dbReference type="Gene3D" id="2.60.40.10">
    <property type="entry name" value="Immunoglobulins"/>
    <property type="match status" value="2"/>
</dbReference>
<evidence type="ECO:0000256" key="11">
    <source>
        <dbReference type="ARBA" id="ARBA00023180"/>
    </source>
</evidence>
<evidence type="ECO:0000256" key="10">
    <source>
        <dbReference type="ARBA" id="ARBA00023170"/>
    </source>
</evidence>
<dbReference type="GeneTree" id="ENSGT00940000154829"/>
<evidence type="ECO:0000256" key="8">
    <source>
        <dbReference type="ARBA" id="ARBA00023136"/>
    </source>
</evidence>
<accession>A0A8C4Q2C4</accession>
<keyword evidence="6" id="KW-0130">Cell adhesion</keyword>
<dbReference type="GO" id="GO:0014704">
    <property type="term" value="C:intercalated disc"/>
    <property type="evidence" value="ECO:0007669"/>
    <property type="project" value="TreeGrafter"/>
</dbReference>